<dbReference type="PANTHER" id="PTHR34512:SF30">
    <property type="entry name" value="OUTER MEMBRANE PROTEIN ASSEMBLY FACTOR BAMB"/>
    <property type="match status" value="1"/>
</dbReference>
<organism evidence="2">
    <name type="scientific">hydrothermal vent metagenome</name>
    <dbReference type="NCBI Taxonomy" id="652676"/>
    <lineage>
        <taxon>unclassified sequences</taxon>
        <taxon>metagenomes</taxon>
        <taxon>ecological metagenomes</taxon>
    </lineage>
</organism>
<dbReference type="InterPro" id="IPR002372">
    <property type="entry name" value="PQQ_rpt_dom"/>
</dbReference>
<dbReference type="Pfam" id="PF13360">
    <property type="entry name" value="PQQ_2"/>
    <property type="match status" value="1"/>
</dbReference>
<accession>A0A3B1D5U8</accession>
<gene>
    <name evidence="2" type="ORF">MNBD_PLANCTO02-1953</name>
</gene>
<dbReference type="EMBL" id="UOGL01000173">
    <property type="protein sequence ID" value="VAX38276.1"/>
    <property type="molecule type" value="Genomic_DNA"/>
</dbReference>
<dbReference type="InterPro" id="IPR015943">
    <property type="entry name" value="WD40/YVTN_repeat-like_dom_sf"/>
</dbReference>
<evidence type="ECO:0000313" key="2">
    <source>
        <dbReference type="EMBL" id="VAX38276.1"/>
    </source>
</evidence>
<dbReference type="SMART" id="SM00564">
    <property type="entry name" value="PQQ"/>
    <property type="match status" value="4"/>
</dbReference>
<reference evidence="2" key="1">
    <citation type="submission" date="2018-06" db="EMBL/GenBank/DDBJ databases">
        <authorList>
            <person name="Zhirakovskaya E."/>
        </authorList>
    </citation>
    <scope>NUCLEOTIDE SEQUENCE</scope>
</reference>
<feature type="domain" description="Pyrrolo-quinoline quinone repeat" evidence="1">
    <location>
        <begin position="92"/>
        <end position="336"/>
    </location>
</feature>
<dbReference type="SUPFAM" id="SSF50998">
    <property type="entry name" value="Quinoprotein alcohol dehydrogenase-like"/>
    <property type="match status" value="1"/>
</dbReference>
<name>A0A3B1D5U8_9ZZZZ</name>
<dbReference type="InterPro" id="IPR018391">
    <property type="entry name" value="PQQ_b-propeller_rpt"/>
</dbReference>
<dbReference type="Gene3D" id="2.130.10.10">
    <property type="entry name" value="YVTN repeat-like/Quinoprotein amine dehydrogenase"/>
    <property type="match status" value="1"/>
</dbReference>
<sequence>MFHKSTSHKSTSFVLLLFVFLLTSQTLFSKGNWARWRGPNQDGHTTDATLPEKWSDKNVLWKQKLPGIGQSSPCIWGDKIYLTAALERGRKRLVLCLSRKTGKIIWQKEAWQGVPEPTHRMNGWASSTCVTDGKRVYAFFGRAGGLYCYSAQGELLWNKKLGNFDSPWGTAACPVLVDDLVIQNCDSDNGAYIVAFDKKTGKQKWRTRRDDRRGWSTPVLLDVNGHQELVLNGDTGVKAYNPQTGKELWFCKSFTGRGTPTVTLAKSGLLMVVNGKPGDCYAIRPGGKGNVTKTNRLWHTKRRGRDLSSPVCIQEQVLIVNMKGILSSYQTKTGKILDSIRVGGNYSATPIACNGKAYFINEAGETSVVQPGKTLKVLFKNKLTSENDEIFRASITPHQGKLFIRSTKVLYCIGKAK</sequence>
<proteinExistence type="predicted"/>
<protein>
    <recommendedName>
        <fullName evidence="1">Pyrrolo-quinoline quinone repeat domain-containing protein</fullName>
    </recommendedName>
</protein>
<dbReference type="InterPro" id="IPR011047">
    <property type="entry name" value="Quinoprotein_ADH-like_sf"/>
</dbReference>
<evidence type="ECO:0000259" key="1">
    <source>
        <dbReference type="Pfam" id="PF13360"/>
    </source>
</evidence>
<dbReference type="AlphaFoldDB" id="A0A3B1D5U8"/>
<dbReference type="PANTHER" id="PTHR34512">
    <property type="entry name" value="CELL SURFACE PROTEIN"/>
    <property type="match status" value="1"/>
</dbReference>